<reference evidence="2" key="1">
    <citation type="submission" date="2022-01" db="EMBL/GenBank/DDBJ databases">
        <authorList>
            <person name="Jo J.-H."/>
            <person name="Im W.-T."/>
        </authorList>
    </citation>
    <scope>NUCLEOTIDE SEQUENCE</scope>
    <source>
        <strain evidence="2">NA20</strain>
    </source>
</reference>
<dbReference type="RefSeq" id="WP_237875078.1">
    <property type="nucleotide sequence ID" value="NZ_JAKLTR010000014.1"/>
</dbReference>
<evidence type="ECO:0000256" key="1">
    <source>
        <dbReference type="SAM" id="Phobius"/>
    </source>
</evidence>
<feature type="transmembrane region" description="Helical" evidence="1">
    <location>
        <begin position="48"/>
        <end position="68"/>
    </location>
</feature>
<organism evidence="2 3">
    <name type="scientific">Terrimonas ginsenosidimutans</name>
    <dbReference type="NCBI Taxonomy" id="2908004"/>
    <lineage>
        <taxon>Bacteria</taxon>
        <taxon>Pseudomonadati</taxon>
        <taxon>Bacteroidota</taxon>
        <taxon>Chitinophagia</taxon>
        <taxon>Chitinophagales</taxon>
        <taxon>Chitinophagaceae</taxon>
        <taxon>Terrimonas</taxon>
    </lineage>
</organism>
<accession>A0ABS9KW59</accession>
<protein>
    <submittedName>
        <fullName evidence="2">DUF4760 domain-containing protein</fullName>
    </submittedName>
</protein>
<keyword evidence="1" id="KW-0472">Membrane</keyword>
<keyword evidence="1" id="KW-0812">Transmembrane</keyword>
<sequence>MNKQDKWPAQLVRFIFTFRYLLCILFVTAILFFGVFLCFYKQWRFKDAAQVCTGFSLLMTLFFAMLNYEFATSKSKQDHQSIRELTTFNTANEWHKSPLNDYQKESIRFEKRFIESKEIRTATDFEEFINDPDNLLFKESLKGILNHFECVAIGTYNGQIDIDFIRKFYKSIFKVYYTDYLFYINSLRIAKNNEDIWINFTNLAEAWHEGVKQNVANHIIKSTIIP</sequence>
<keyword evidence="3" id="KW-1185">Reference proteome</keyword>
<comment type="caution">
    <text evidence="2">The sequence shown here is derived from an EMBL/GenBank/DDBJ whole genome shotgun (WGS) entry which is preliminary data.</text>
</comment>
<feature type="transmembrane region" description="Helical" evidence="1">
    <location>
        <begin position="20"/>
        <end position="42"/>
    </location>
</feature>
<evidence type="ECO:0000313" key="3">
    <source>
        <dbReference type="Proteomes" id="UP001165367"/>
    </source>
</evidence>
<proteinExistence type="predicted"/>
<dbReference type="EMBL" id="JAKLTR010000014">
    <property type="protein sequence ID" value="MCG2616540.1"/>
    <property type="molecule type" value="Genomic_DNA"/>
</dbReference>
<dbReference type="Proteomes" id="UP001165367">
    <property type="component" value="Unassembled WGS sequence"/>
</dbReference>
<keyword evidence="1" id="KW-1133">Transmembrane helix</keyword>
<name>A0ABS9KW59_9BACT</name>
<dbReference type="Pfam" id="PF15956">
    <property type="entry name" value="DUF4760"/>
    <property type="match status" value="1"/>
</dbReference>
<gene>
    <name evidence="2" type="ORF">LZZ85_19725</name>
</gene>
<evidence type="ECO:0000313" key="2">
    <source>
        <dbReference type="EMBL" id="MCG2616540.1"/>
    </source>
</evidence>
<dbReference type="InterPro" id="IPR031876">
    <property type="entry name" value="DUF4760"/>
</dbReference>